<proteinExistence type="predicted"/>
<dbReference type="SMART" id="SM00256">
    <property type="entry name" value="FBOX"/>
    <property type="match status" value="1"/>
</dbReference>
<accession>A0A9P5U204</accession>
<feature type="region of interest" description="Disordered" evidence="1">
    <location>
        <begin position="1"/>
        <end position="23"/>
    </location>
</feature>
<dbReference type="EMBL" id="JADNRY010000181">
    <property type="protein sequence ID" value="KAF9062133.1"/>
    <property type="molecule type" value="Genomic_DNA"/>
</dbReference>
<feature type="region of interest" description="Disordered" evidence="1">
    <location>
        <begin position="455"/>
        <end position="488"/>
    </location>
</feature>
<feature type="compositionally biased region" description="Low complexity" evidence="1">
    <location>
        <begin position="455"/>
        <end position="487"/>
    </location>
</feature>
<dbReference type="Proteomes" id="UP000772434">
    <property type="component" value="Unassembled WGS sequence"/>
</dbReference>
<protein>
    <recommendedName>
        <fullName evidence="2">F-box domain-containing protein</fullName>
    </recommendedName>
</protein>
<feature type="domain" description="F-box" evidence="2">
    <location>
        <begin position="56"/>
        <end position="102"/>
    </location>
</feature>
<dbReference type="InterPro" id="IPR001810">
    <property type="entry name" value="F-box_dom"/>
</dbReference>
<feature type="compositionally biased region" description="Low complexity" evidence="1">
    <location>
        <begin position="587"/>
        <end position="597"/>
    </location>
</feature>
<feature type="region of interest" description="Disordered" evidence="1">
    <location>
        <begin position="563"/>
        <end position="623"/>
    </location>
</feature>
<evidence type="ECO:0000259" key="2">
    <source>
        <dbReference type="PROSITE" id="PS50181"/>
    </source>
</evidence>
<dbReference type="AlphaFoldDB" id="A0A9P5U204"/>
<dbReference type="CDD" id="cd09917">
    <property type="entry name" value="F-box_SF"/>
    <property type="match status" value="1"/>
</dbReference>
<dbReference type="Pfam" id="PF00646">
    <property type="entry name" value="F-box"/>
    <property type="match status" value="1"/>
</dbReference>
<dbReference type="PROSITE" id="PS50181">
    <property type="entry name" value="FBOX"/>
    <property type="match status" value="1"/>
</dbReference>
<dbReference type="SUPFAM" id="SSF81383">
    <property type="entry name" value="F-box domain"/>
    <property type="match status" value="1"/>
</dbReference>
<keyword evidence="4" id="KW-1185">Reference proteome</keyword>
<feature type="region of interest" description="Disordered" evidence="1">
    <location>
        <begin position="639"/>
        <end position="692"/>
    </location>
</feature>
<evidence type="ECO:0000313" key="4">
    <source>
        <dbReference type="Proteomes" id="UP000772434"/>
    </source>
</evidence>
<evidence type="ECO:0000313" key="3">
    <source>
        <dbReference type="EMBL" id="KAF9062133.1"/>
    </source>
</evidence>
<dbReference type="OrthoDB" id="3202382at2759"/>
<feature type="region of interest" description="Disordered" evidence="1">
    <location>
        <begin position="751"/>
        <end position="820"/>
    </location>
</feature>
<reference evidence="3" key="1">
    <citation type="submission" date="2020-11" db="EMBL/GenBank/DDBJ databases">
        <authorList>
            <consortium name="DOE Joint Genome Institute"/>
            <person name="Ahrendt S."/>
            <person name="Riley R."/>
            <person name="Andreopoulos W."/>
            <person name="Labutti K."/>
            <person name="Pangilinan J."/>
            <person name="Ruiz-Duenas F.J."/>
            <person name="Barrasa J.M."/>
            <person name="Sanchez-Garcia M."/>
            <person name="Camarero S."/>
            <person name="Miyauchi S."/>
            <person name="Serrano A."/>
            <person name="Linde D."/>
            <person name="Babiker R."/>
            <person name="Drula E."/>
            <person name="Ayuso-Fernandez I."/>
            <person name="Pacheco R."/>
            <person name="Padilla G."/>
            <person name="Ferreira P."/>
            <person name="Barriuso J."/>
            <person name="Kellner H."/>
            <person name="Castanera R."/>
            <person name="Alfaro M."/>
            <person name="Ramirez L."/>
            <person name="Pisabarro A.G."/>
            <person name="Kuo A."/>
            <person name="Tritt A."/>
            <person name="Lipzen A."/>
            <person name="He G."/>
            <person name="Yan M."/>
            <person name="Ng V."/>
            <person name="Cullen D."/>
            <person name="Martin F."/>
            <person name="Rosso M.-N."/>
            <person name="Henrissat B."/>
            <person name="Hibbett D."/>
            <person name="Martinez A.T."/>
            <person name="Grigoriev I.V."/>
        </authorList>
    </citation>
    <scope>NUCLEOTIDE SEQUENCE</scope>
    <source>
        <strain evidence="3">AH 40177</strain>
    </source>
</reference>
<feature type="compositionally biased region" description="Basic and acidic residues" evidence="1">
    <location>
        <begin position="794"/>
        <end position="820"/>
    </location>
</feature>
<sequence>MTVGSPRPSASFSKTPLKDGVSVSPPSRYWYQQSLLSLTEDKSATETQIQPEIPAEMSFHLLPYDLLLNIASYLEYNDVHVLQLTCKSLYYSFTTRPVYRKLATDLLRRCRPLPLKGFQRLGELSTARLISCVNRAHQYEQAWLVRAPRPTTALTSPEVQNNYLDVDAGGDDALIHKKWYNVVRVPPGEEVDWISPITSSYTLCATKSGKVVCWDVQTDTCLAEWNPGERWELWKCRVEFDEKMVYFTMAKVIQGSNSYDDSRVMEFSLMRLQFYENALGKKTASPTFSPVTSFRTAGVVMNIFLLDPSAKLLSAFVWCSSSNTIGLYVLLDWEQDTYVFIDTGIECVMSSNWSCILFEGNVVIHCEDSDAAFQHFYPLTMLEEHARQLKSKRSTPTLSGRITPFESIVKRFTFPAPKVSAVKKTSTVNVSSVIPITVIDSQTGAIITVTTSISAAPSNSSSSNISMLSSSEPSSPPSGSSNPPVSALQTLHPNPFPFPPWYPESAHFVRQWWPTLPNVPRISCTVVLLASHDPITHKTRFVLAQHYFRVPMHHADWVGFSERGSPGSGPRGVYDVSSDLNATNDDGVSSAGATAAGGSHGGTTPNGSTASEPVGPMEMYFLDGPPEGSVVARLRERERMMSSGGETAAEGSTVIGWQVNGSSDSAGRSGSRKGKGKAHTKNQNTSSGISGDVDADAMKLWYVSDSFEVVCLDESGIDDDEGMQERPRPLVAVDFGHAVWIEYFDPDEGELKRSKRQDSGRGRGHTNENEREFSEPVSEDEENDPGSGSEASTEVDREDAGPERRVNDEVDADTKTAPDEDHKRLRFVTFPPFNDEGVVSDIHGGWGGAEVRTLEIPPELDLHSVETINIDQSQGTIILSVKQGKIFILCYE</sequence>
<comment type="caution">
    <text evidence="3">The sequence shown here is derived from an EMBL/GenBank/DDBJ whole genome shotgun (WGS) entry which is preliminary data.</text>
</comment>
<name>A0A9P5U204_9AGAR</name>
<feature type="compositionally biased region" description="Basic residues" evidence="1">
    <location>
        <begin position="670"/>
        <end position="680"/>
    </location>
</feature>
<gene>
    <name evidence="3" type="ORF">BDP27DRAFT_305567</name>
</gene>
<evidence type="ECO:0000256" key="1">
    <source>
        <dbReference type="SAM" id="MobiDB-lite"/>
    </source>
</evidence>
<dbReference type="InterPro" id="IPR036047">
    <property type="entry name" value="F-box-like_dom_sf"/>
</dbReference>
<organism evidence="3 4">
    <name type="scientific">Rhodocollybia butyracea</name>
    <dbReference type="NCBI Taxonomy" id="206335"/>
    <lineage>
        <taxon>Eukaryota</taxon>
        <taxon>Fungi</taxon>
        <taxon>Dikarya</taxon>
        <taxon>Basidiomycota</taxon>
        <taxon>Agaricomycotina</taxon>
        <taxon>Agaricomycetes</taxon>
        <taxon>Agaricomycetidae</taxon>
        <taxon>Agaricales</taxon>
        <taxon>Marasmiineae</taxon>
        <taxon>Omphalotaceae</taxon>
        <taxon>Rhodocollybia</taxon>
    </lineage>
</organism>
<feature type="compositionally biased region" description="Basic and acidic residues" evidence="1">
    <location>
        <begin position="751"/>
        <end position="774"/>
    </location>
</feature>